<evidence type="ECO:0008006" key="8">
    <source>
        <dbReference type="Google" id="ProtNLM"/>
    </source>
</evidence>
<dbReference type="InterPro" id="IPR052527">
    <property type="entry name" value="Metal_cation-efflux_comp"/>
</dbReference>
<comment type="subcellular location">
    <subcellularLocation>
        <location evidence="1">Membrane</location>
        <topology evidence="1">Multi-pass membrane protein</topology>
    </subcellularLocation>
</comment>
<proteinExistence type="predicted"/>
<feature type="transmembrane region" description="Helical" evidence="5">
    <location>
        <begin position="38"/>
        <end position="60"/>
    </location>
</feature>
<dbReference type="Gene3D" id="1.20.120.1630">
    <property type="match status" value="1"/>
</dbReference>
<evidence type="ECO:0000256" key="1">
    <source>
        <dbReference type="ARBA" id="ARBA00004141"/>
    </source>
</evidence>
<evidence type="ECO:0000256" key="5">
    <source>
        <dbReference type="SAM" id="Phobius"/>
    </source>
</evidence>
<evidence type="ECO:0000256" key="4">
    <source>
        <dbReference type="ARBA" id="ARBA00023136"/>
    </source>
</evidence>
<dbReference type="Pfam" id="PF04140">
    <property type="entry name" value="ICMT"/>
    <property type="match status" value="1"/>
</dbReference>
<comment type="caution">
    <text evidence="6">The sequence shown here is derived from an EMBL/GenBank/DDBJ whole genome shotgun (WGS) entry which is preliminary data.</text>
</comment>
<organism evidence="6 7">
    <name type="scientific">Robertmurraya siralis</name>
    <dbReference type="NCBI Taxonomy" id="77777"/>
    <lineage>
        <taxon>Bacteria</taxon>
        <taxon>Bacillati</taxon>
        <taxon>Bacillota</taxon>
        <taxon>Bacilli</taxon>
        <taxon>Bacillales</taxon>
        <taxon>Bacillaceae</taxon>
        <taxon>Robertmurraya</taxon>
    </lineage>
</organism>
<reference evidence="6" key="1">
    <citation type="submission" date="2021-03" db="EMBL/GenBank/DDBJ databases">
        <title>Antimicrobial resistance genes in bacteria isolated from Japanese honey, and their potential for conferring macrolide and lincosamide resistance in the American foulbrood pathogen Paenibacillus larvae.</title>
        <authorList>
            <person name="Okamoto M."/>
            <person name="Kumagai M."/>
            <person name="Kanamori H."/>
            <person name="Takamatsu D."/>
        </authorList>
    </citation>
    <scope>NUCLEOTIDE SEQUENCE</scope>
    <source>
        <strain evidence="6">J27TS8</strain>
    </source>
</reference>
<keyword evidence="2 5" id="KW-0812">Transmembrane</keyword>
<evidence type="ECO:0000313" key="6">
    <source>
        <dbReference type="EMBL" id="GIN60813.1"/>
    </source>
</evidence>
<evidence type="ECO:0000256" key="2">
    <source>
        <dbReference type="ARBA" id="ARBA00022692"/>
    </source>
</evidence>
<sequence>MKLLMIVLIMQRLTELVIARRNEKWMKKQGGIEVGQAHYPYLVMLHVLFILSFTVEVVVLQRSIHPSWPFILVLFLLTQIGRGWVIYSLGRYWNTKIIVVPDVKLVKKGPYRFLKHPNYVIVAVEFIIIPLLYEAYITSVVFTLLNIWILSVRIPTEERALQNLTEYGREFTKHNRFLPSFSKKV</sequence>
<dbReference type="GO" id="GO:0016020">
    <property type="term" value="C:membrane"/>
    <property type="evidence" value="ECO:0007669"/>
    <property type="project" value="UniProtKB-SubCell"/>
</dbReference>
<evidence type="ECO:0000313" key="7">
    <source>
        <dbReference type="Proteomes" id="UP000682111"/>
    </source>
</evidence>
<dbReference type="Proteomes" id="UP000682111">
    <property type="component" value="Unassembled WGS sequence"/>
</dbReference>
<dbReference type="PANTHER" id="PTHR43847">
    <property type="entry name" value="BLL3993 PROTEIN"/>
    <property type="match status" value="1"/>
</dbReference>
<accession>A0A920BSA9</accession>
<dbReference type="GO" id="GO:0004671">
    <property type="term" value="F:protein C-terminal S-isoprenylcysteine carboxyl O-methyltransferase activity"/>
    <property type="evidence" value="ECO:0007669"/>
    <property type="project" value="InterPro"/>
</dbReference>
<keyword evidence="4 5" id="KW-0472">Membrane</keyword>
<evidence type="ECO:0000256" key="3">
    <source>
        <dbReference type="ARBA" id="ARBA00022989"/>
    </source>
</evidence>
<feature type="transmembrane region" description="Helical" evidence="5">
    <location>
        <begin position="67"/>
        <end position="87"/>
    </location>
</feature>
<gene>
    <name evidence="6" type="primary">ypbQ</name>
    <name evidence="6" type="ORF">J27TS8_08060</name>
</gene>
<dbReference type="OrthoDB" id="7203053at2"/>
<dbReference type="EMBL" id="BORC01000001">
    <property type="protein sequence ID" value="GIN60813.1"/>
    <property type="molecule type" value="Genomic_DNA"/>
</dbReference>
<keyword evidence="3 5" id="KW-1133">Transmembrane helix</keyword>
<protein>
    <recommendedName>
        <fullName evidence="8">15-methylpalmitoyl-4-hydroxy-2-pyrone 4-O-methyltransferase</fullName>
    </recommendedName>
</protein>
<dbReference type="InterPro" id="IPR007269">
    <property type="entry name" value="ICMT_MeTrfase"/>
</dbReference>
<feature type="transmembrane region" description="Helical" evidence="5">
    <location>
        <begin position="119"/>
        <end position="149"/>
    </location>
</feature>
<dbReference type="AlphaFoldDB" id="A0A920BSA9"/>
<keyword evidence="7" id="KW-1185">Reference proteome</keyword>
<dbReference type="PANTHER" id="PTHR43847:SF1">
    <property type="entry name" value="BLL3993 PROTEIN"/>
    <property type="match status" value="1"/>
</dbReference>
<dbReference type="RefSeq" id="WP_137743187.1">
    <property type="nucleotide sequence ID" value="NZ_SWLZ01000003.1"/>
</dbReference>
<name>A0A920BSA9_9BACI</name>